<dbReference type="EMBL" id="CAJVPW010003037">
    <property type="protein sequence ID" value="CAG8517403.1"/>
    <property type="molecule type" value="Genomic_DNA"/>
</dbReference>
<organism evidence="1 2">
    <name type="scientific">Cetraspora pellucida</name>
    <dbReference type="NCBI Taxonomy" id="1433469"/>
    <lineage>
        <taxon>Eukaryota</taxon>
        <taxon>Fungi</taxon>
        <taxon>Fungi incertae sedis</taxon>
        <taxon>Mucoromycota</taxon>
        <taxon>Glomeromycotina</taxon>
        <taxon>Glomeromycetes</taxon>
        <taxon>Diversisporales</taxon>
        <taxon>Gigasporaceae</taxon>
        <taxon>Cetraspora</taxon>
    </lineage>
</organism>
<gene>
    <name evidence="1" type="ORF">SPELUC_LOCUS3765</name>
</gene>
<name>A0ACA9LD59_9GLOM</name>
<protein>
    <submittedName>
        <fullName evidence="1">957_t:CDS:1</fullName>
    </submittedName>
</protein>
<evidence type="ECO:0000313" key="1">
    <source>
        <dbReference type="EMBL" id="CAG8517403.1"/>
    </source>
</evidence>
<dbReference type="Proteomes" id="UP000789366">
    <property type="component" value="Unassembled WGS sequence"/>
</dbReference>
<sequence length="430" mass="50347">MNNKFINNNGVNLLNTSKKTKVESRIEELKKQEQEIIIELKLLIENKVNFALKFEPAKQTFYQLVFQKIENRIEYLKSQLRTVQEQLSRQERVFARMKIRKQGRIILEYKPQKFLNNHMATIELKFSGTFNKSDYLQEFSCGICQQYITEQDISKGNYPWAEGGLGPDESEFANYLEQKGYRPNSPSIKEILALQALVSAGMIPKDFAYWVIKQIKEFKHSRSSYEKLTHGQNALVEKLMPNKELKDRYISYGLCQECYQPNTGHDDWSYMMKTDTEFTLQCKETEANFNKSLKKYQVPPQEFCTSRCLSDLLKNLPCPQNNNSQEWQDFALLKLRIVSTKEFDDVNNNNDREELIGKKRLLSKLSNTSQNDNPQKKIRSFFKIKGKEEREKRTKPMEIDRPEQTTSTGITKELKQLNFSKNEGSPSPLI</sequence>
<proteinExistence type="predicted"/>
<reference evidence="1" key="1">
    <citation type="submission" date="2021-06" db="EMBL/GenBank/DDBJ databases">
        <authorList>
            <person name="Kallberg Y."/>
            <person name="Tangrot J."/>
            <person name="Rosling A."/>
        </authorList>
    </citation>
    <scope>NUCLEOTIDE SEQUENCE</scope>
    <source>
        <strain evidence="1">28 12/20/2015</strain>
    </source>
</reference>
<evidence type="ECO:0000313" key="2">
    <source>
        <dbReference type="Proteomes" id="UP000789366"/>
    </source>
</evidence>
<comment type="caution">
    <text evidence="1">The sequence shown here is derived from an EMBL/GenBank/DDBJ whole genome shotgun (WGS) entry which is preliminary data.</text>
</comment>
<accession>A0ACA9LD59</accession>
<keyword evidence="2" id="KW-1185">Reference proteome</keyword>